<dbReference type="InterPro" id="IPR007197">
    <property type="entry name" value="rSAM"/>
</dbReference>
<dbReference type="RefSeq" id="WP_129893950.1">
    <property type="nucleotide sequence ID" value="NZ_CP035758.1"/>
</dbReference>
<evidence type="ECO:0000256" key="4">
    <source>
        <dbReference type="ARBA" id="ARBA00023004"/>
    </source>
</evidence>
<dbReference type="Proteomes" id="UP000290365">
    <property type="component" value="Chromosome"/>
</dbReference>
<protein>
    <recommendedName>
        <fullName evidence="1">Heme chaperone HemW</fullName>
    </recommendedName>
</protein>
<proteinExistence type="predicted"/>
<gene>
    <name evidence="7" type="ORF">EPA93_45735</name>
</gene>
<accession>A0A4V0Z0D9</accession>
<keyword evidence="5" id="KW-0411">Iron-sulfur</keyword>
<evidence type="ECO:0000256" key="3">
    <source>
        <dbReference type="ARBA" id="ARBA00022723"/>
    </source>
</evidence>
<dbReference type="InterPro" id="IPR058240">
    <property type="entry name" value="rSAM_sf"/>
</dbReference>
<dbReference type="SMART" id="SM00729">
    <property type="entry name" value="Elp3"/>
    <property type="match status" value="1"/>
</dbReference>
<dbReference type="GO" id="GO:0003824">
    <property type="term" value="F:catalytic activity"/>
    <property type="evidence" value="ECO:0007669"/>
    <property type="project" value="InterPro"/>
</dbReference>
<sequence length="489" mass="56869">MLTMSLDLQINSYATLLKFDKQIPVYNWYYPFVSDEHKIANPWDIYKELTDYHPHRRALYFHIPFCETICSFCPFERASYTHKDEVEHYVQALLNEIAYKHKFAALAHQPIDTIYFGGGTPSVLEPDQIRRLGEAIHHHFDTRDLQEFTFECEVKSVTLEKLQAMSEIGVNRISFGAQTLNPKYRELFDLTATVEQIQQVAAWTNERFPYTNMDLLYGMAGQTLDELIADVNGYLALGTTSIDCYPLNNASTQRKLHQAFREAGRHPLSASTKLSYRLFLNEYLRAHGYVPINGYSYAKQTQETWGQRVVVQHTPTFRYHDLVYGYGDECLDSYGVGAVSMFGSRVTSGIANRAEYMDRLLGKSDKPWFNAWHVLNDAEKGIVYFPYRGTLDKKRIDWERVDAETRETLELAVKQGLAIDKGEWYEVTETGWFNYVDLEYMLMPRWHRQHLANLVDRAFKQGRERDDEQVYSLSRPMQELIPLPVRAAS</sequence>
<dbReference type="GO" id="GO:0005737">
    <property type="term" value="C:cytoplasm"/>
    <property type="evidence" value="ECO:0007669"/>
    <property type="project" value="TreeGrafter"/>
</dbReference>
<dbReference type="SFLD" id="SFLDS00029">
    <property type="entry name" value="Radical_SAM"/>
    <property type="match status" value="1"/>
</dbReference>
<dbReference type="GO" id="GO:0006779">
    <property type="term" value="P:porphyrin-containing compound biosynthetic process"/>
    <property type="evidence" value="ECO:0007669"/>
    <property type="project" value="TreeGrafter"/>
</dbReference>
<dbReference type="GO" id="GO:0046872">
    <property type="term" value="F:metal ion binding"/>
    <property type="evidence" value="ECO:0007669"/>
    <property type="project" value="UniProtKB-KW"/>
</dbReference>
<evidence type="ECO:0000256" key="5">
    <source>
        <dbReference type="ARBA" id="ARBA00023014"/>
    </source>
</evidence>
<name>A0A4V0Z0D9_KTERU</name>
<dbReference type="PANTHER" id="PTHR13932:SF5">
    <property type="entry name" value="RADICAL S-ADENOSYL METHIONINE DOMAIN-CONTAINING PROTEIN 1, MITOCHONDRIAL"/>
    <property type="match status" value="1"/>
</dbReference>
<dbReference type="InterPro" id="IPR006638">
    <property type="entry name" value="Elp3/MiaA/NifB-like_rSAM"/>
</dbReference>
<organism evidence="7 8">
    <name type="scientific">Ktedonosporobacter rubrisoli</name>
    <dbReference type="NCBI Taxonomy" id="2509675"/>
    <lineage>
        <taxon>Bacteria</taxon>
        <taxon>Bacillati</taxon>
        <taxon>Chloroflexota</taxon>
        <taxon>Ktedonobacteria</taxon>
        <taxon>Ktedonobacterales</taxon>
        <taxon>Ktedonosporobacteraceae</taxon>
        <taxon>Ktedonosporobacter</taxon>
    </lineage>
</organism>
<evidence type="ECO:0000256" key="2">
    <source>
        <dbReference type="ARBA" id="ARBA00022691"/>
    </source>
</evidence>
<dbReference type="PANTHER" id="PTHR13932">
    <property type="entry name" value="COPROPORPHYRINIGEN III OXIDASE"/>
    <property type="match status" value="1"/>
</dbReference>
<dbReference type="GO" id="GO:0051539">
    <property type="term" value="F:4 iron, 4 sulfur cluster binding"/>
    <property type="evidence" value="ECO:0007669"/>
    <property type="project" value="TreeGrafter"/>
</dbReference>
<dbReference type="AlphaFoldDB" id="A0A4V0Z0D9"/>
<dbReference type="SFLD" id="SFLDG01065">
    <property type="entry name" value="anaerobic_coproporphyrinogen-I"/>
    <property type="match status" value="1"/>
</dbReference>
<keyword evidence="8" id="KW-1185">Reference proteome</keyword>
<dbReference type="InterPro" id="IPR034505">
    <property type="entry name" value="Coproporphyrinogen-III_oxidase"/>
</dbReference>
<dbReference type="Gene3D" id="3.20.20.70">
    <property type="entry name" value="Aldolase class I"/>
    <property type="match status" value="1"/>
</dbReference>
<evidence type="ECO:0000256" key="1">
    <source>
        <dbReference type="ARBA" id="ARBA00017228"/>
    </source>
</evidence>
<keyword evidence="3" id="KW-0479">Metal-binding</keyword>
<dbReference type="KEGG" id="kbs:EPA93_45735"/>
<keyword evidence="2" id="KW-0949">S-adenosyl-L-methionine</keyword>
<dbReference type="EMBL" id="CP035758">
    <property type="protein sequence ID" value="QBD82881.1"/>
    <property type="molecule type" value="Genomic_DNA"/>
</dbReference>
<dbReference type="PROSITE" id="PS51918">
    <property type="entry name" value="RADICAL_SAM"/>
    <property type="match status" value="1"/>
</dbReference>
<dbReference type="OrthoDB" id="9808022at2"/>
<feature type="domain" description="Radical SAM core" evidence="6">
    <location>
        <begin position="51"/>
        <end position="293"/>
    </location>
</feature>
<dbReference type="SUPFAM" id="SSF102114">
    <property type="entry name" value="Radical SAM enzymes"/>
    <property type="match status" value="1"/>
</dbReference>
<dbReference type="InterPro" id="IPR013785">
    <property type="entry name" value="Aldolase_TIM"/>
</dbReference>
<evidence type="ECO:0000259" key="6">
    <source>
        <dbReference type="PROSITE" id="PS51918"/>
    </source>
</evidence>
<keyword evidence="4" id="KW-0408">Iron</keyword>
<evidence type="ECO:0000313" key="8">
    <source>
        <dbReference type="Proteomes" id="UP000290365"/>
    </source>
</evidence>
<evidence type="ECO:0000313" key="7">
    <source>
        <dbReference type="EMBL" id="QBD82881.1"/>
    </source>
</evidence>
<reference evidence="7 8" key="1">
    <citation type="submission" date="2019-01" db="EMBL/GenBank/DDBJ databases">
        <title>Ktedonosporobacter rubrisoli SCAWS-G2.</title>
        <authorList>
            <person name="Huang Y."/>
            <person name="Yan B."/>
        </authorList>
    </citation>
    <scope>NUCLEOTIDE SEQUENCE [LARGE SCALE GENOMIC DNA]</scope>
    <source>
        <strain evidence="7 8">SCAWS-G2</strain>
    </source>
</reference>
<dbReference type="Pfam" id="PF04055">
    <property type="entry name" value="Radical_SAM"/>
    <property type="match status" value="1"/>
</dbReference>